<organism evidence="1 2">
    <name type="scientific">Roseibium alexandrii (strain DSM 17067 / NCIMB 14079 / DFL-11)</name>
    <name type="common">Labrenzia alexandrii</name>
    <dbReference type="NCBI Taxonomy" id="244592"/>
    <lineage>
        <taxon>Bacteria</taxon>
        <taxon>Pseudomonadati</taxon>
        <taxon>Pseudomonadota</taxon>
        <taxon>Alphaproteobacteria</taxon>
        <taxon>Hyphomicrobiales</taxon>
        <taxon>Stappiaceae</taxon>
        <taxon>Roseibium</taxon>
    </lineage>
</organism>
<dbReference type="Proteomes" id="UP000004703">
    <property type="component" value="Chromosome"/>
</dbReference>
<protein>
    <submittedName>
        <fullName evidence="1">Uncharacterized protein</fullName>
    </submittedName>
</protein>
<sequence length="73" mass="8192">MAHSLFEPDPMPFHEKLMRRMRDLSGHAPAQIPKMSARLAAADPGLVRQAKRLDSRGQQLLLEVIFDAETPAK</sequence>
<accession>A0A5E8H099</accession>
<dbReference type="RefSeq" id="WP_040451205.1">
    <property type="nucleotide sequence ID" value="NZ_CM011002.1"/>
</dbReference>
<dbReference type="EMBL" id="ACCU02000004">
    <property type="protein sequence ID" value="EEE45850.2"/>
    <property type="molecule type" value="Genomic_DNA"/>
</dbReference>
<reference evidence="1 2" key="1">
    <citation type="submission" date="2008-01" db="EMBL/GenBank/DDBJ databases">
        <authorList>
            <person name="Wagner-Dobler I."/>
            <person name="Ferriera S."/>
            <person name="Johnson J."/>
            <person name="Kravitz S."/>
            <person name="Beeson K."/>
            <person name="Sutton G."/>
            <person name="Rogers Y.-H."/>
            <person name="Friedman R."/>
            <person name="Frazier M."/>
            <person name="Venter J.C."/>
        </authorList>
    </citation>
    <scope>NUCLEOTIDE SEQUENCE [LARGE SCALE GENOMIC DNA]</scope>
    <source>
        <strain evidence="2">DSM 17067 / NCIMB 14079 / DFL-11</strain>
    </source>
</reference>
<comment type="caution">
    <text evidence="1">The sequence shown here is derived from an EMBL/GenBank/DDBJ whole genome shotgun (WGS) entry which is preliminary data.</text>
</comment>
<evidence type="ECO:0000313" key="2">
    <source>
        <dbReference type="Proteomes" id="UP000004703"/>
    </source>
</evidence>
<reference evidence="1 2" key="2">
    <citation type="submission" date="2013-04" db="EMBL/GenBank/DDBJ databases">
        <authorList>
            <person name="Fiebig A."/>
            <person name="Pradella S."/>
            <person name="Wagner-Doebler I."/>
        </authorList>
    </citation>
    <scope>NUCLEOTIDE SEQUENCE [LARGE SCALE GENOMIC DNA]</scope>
    <source>
        <strain evidence="2">DSM 17067 / NCIMB 14079 / DFL-11</strain>
    </source>
</reference>
<name>A0A5E8H099_ROSAD</name>
<dbReference type="AlphaFoldDB" id="A0A5E8H099"/>
<proteinExistence type="predicted"/>
<gene>
    <name evidence="1" type="ORF">SADFL11_3139</name>
</gene>
<evidence type="ECO:0000313" key="1">
    <source>
        <dbReference type="EMBL" id="EEE45850.2"/>
    </source>
</evidence>